<evidence type="ECO:0000313" key="1">
    <source>
        <dbReference type="EMBL" id="VDN52107.1"/>
    </source>
</evidence>
<evidence type="ECO:0000313" key="3">
    <source>
        <dbReference type="Proteomes" id="UP000274756"/>
    </source>
</evidence>
<reference evidence="4" key="1">
    <citation type="submission" date="2017-02" db="UniProtKB">
        <authorList>
            <consortium name="WormBaseParasite"/>
        </authorList>
    </citation>
    <scope>IDENTIFICATION</scope>
</reference>
<evidence type="ECO:0000313" key="4">
    <source>
        <dbReference type="WBParaSite" id="DME_0000795501-mRNA-1"/>
    </source>
</evidence>
<proteinExistence type="predicted"/>
<dbReference type="Proteomes" id="UP000274756">
    <property type="component" value="Unassembled WGS sequence"/>
</dbReference>
<dbReference type="Proteomes" id="UP000038040">
    <property type="component" value="Unplaced"/>
</dbReference>
<reference evidence="1 3" key="2">
    <citation type="submission" date="2018-11" db="EMBL/GenBank/DDBJ databases">
        <authorList>
            <consortium name="Pathogen Informatics"/>
        </authorList>
    </citation>
    <scope>NUCLEOTIDE SEQUENCE [LARGE SCALE GENOMIC DNA]</scope>
</reference>
<evidence type="ECO:0000313" key="2">
    <source>
        <dbReference type="Proteomes" id="UP000038040"/>
    </source>
</evidence>
<dbReference type="EMBL" id="UYYG01000045">
    <property type="protein sequence ID" value="VDN52107.1"/>
    <property type="molecule type" value="Genomic_DNA"/>
</dbReference>
<gene>
    <name evidence="1" type="ORF">DME_LOCUS2080</name>
</gene>
<dbReference type="AlphaFoldDB" id="A0A0N4UJU9"/>
<organism evidence="2 4">
    <name type="scientific">Dracunculus medinensis</name>
    <name type="common">Guinea worm</name>
    <dbReference type="NCBI Taxonomy" id="318479"/>
    <lineage>
        <taxon>Eukaryota</taxon>
        <taxon>Metazoa</taxon>
        <taxon>Ecdysozoa</taxon>
        <taxon>Nematoda</taxon>
        <taxon>Chromadorea</taxon>
        <taxon>Rhabditida</taxon>
        <taxon>Spirurina</taxon>
        <taxon>Dracunculoidea</taxon>
        <taxon>Dracunculidae</taxon>
        <taxon>Dracunculus</taxon>
    </lineage>
</organism>
<dbReference type="WBParaSite" id="DME_0000795501-mRNA-1">
    <property type="protein sequence ID" value="DME_0000795501-mRNA-1"/>
    <property type="gene ID" value="DME_0000795501"/>
</dbReference>
<keyword evidence="3" id="KW-1185">Reference proteome</keyword>
<name>A0A0N4UJU9_DRAME</name>
<protein>
    <submittedName>
        <fullName evidence="4">IgGFc_binding domain-containing protein</fullName>
    </submittedName>
</protein>
<sequence>MNGLSDSTGKTFVLVFPWNNDDDGLKESFLAVDLINHSMENITVDLYYNELEFIERDIILRPFHITITIEEMNYRRHIFSKAVVYKYIYGGFNRYPDLRIFIRSSLPINVLAYSFVEGGSVLPEDMAGKNYALTLPAPLVNSGSAIICLLPTISDTNVNLTIITSDSFENYYIGLKVEANRDVVIYSKKESFTVYANGDAPFHMIVAVQNLPVSPTSTITDFGMLMVPPTGLSTDDSGKDDTHFSHFSTTKSFLITPFAWTKSSFEIVGTNGNSSWHSVEGGRKQNTHSFNSSNFGIECAFLSRSNPINILRYGGYGLYSDGFEGGAFLDIIIGDERMMKTVYFDFALPCCFTTLEYYGKEAYYLVGSVSEGFHTFMAGGKYIIIVSGEFNNTAFGYVPVLNRRL</sequence>
<accession>A0A0N4UJU9</accession>
<dbReference type="OrthoDB" id="5868818at2759"/>